<organism evidence="3">
    <name type="scientific">Tanacetum cinerariifolium</name>
    <name type="common">Dalmatian daisy</name>
    <name type="synonym">Chrysanthemum cinerariifolium</name>
    <dbReference type="NCBI Taxonomy" id="118510"/>
    <lineage>
        <taxon>Eukaryota</taxon>
        <taxon>Viridiplantae</taxon>
        <taxon>Streptophyta</taxon>
        <taxon>Embryophyta</taxon>
        <taxon>Tracheophyta</taxon>
        <taxon>Spermatophyta</taxon>
        <taxon>Magnoliopsida</taxon>
        <taxon>eudicotyledons</taxon>
        <taxon>Gunneridae</taxon>
        <taxon>Pentapetalae</taxon>
        <taxon>asterids</taxon>
        <taxon>campanulids</taxon>
        <taxon>Asterales</taxon>
        <taxon>Asteraceae</taxon>
        <taxon>Asteroideae</taxon>
        <taxon>Anthemideae</taxon>
        <taxon>Anthemidinae</taxon>
        <taxon>Tanacetum</taxon>
    </lineage>
</organism>
<dbReference type="GO" id="GO:0008422">
    <property type="term" value="F:beta-glucosidase activity"/>
    <property type="evidence" value="ECO:0007669"/>
    <property type="project" value="TreeGrafter"/>
</dbReference>
<name>A0A699XCI3_TANCI</name>
<proteinExistence type="inferred from homology"/>
<accession>A0A699XCI3</accession>
<dbReference type="InterPro" id="IPR017853">
    <property type="entry name" value="GH"/>
</dbReference>
<feature type="non-terminal residue" evidence="3">
    <location>
        <position position="1"/>
    </location>
</feature>
<dbReference type="SUPFAM" id="SSF51445">
    <property type="entry name" value="(Trans)glycosidases"/>
    <property type="match status" value="1"/>
</dbReference>
<dbReference type="InterPro" id="IPR001360">
    <property type="entry name" value="Glyco_hydro_1"/>
</dbReference>
<comment type="caution">
    <text evidence="3">The sequence shown here is derived from an EMBL/GenBank/DDBJ whole genome shotgun (WGS) entry which is preliminary data.</text>
</comment>
<dbReference type="Pfam" id="PF00232">
    <property type="entry name" value="Glyco_hydro_1"/>
    <property type="match status" value="1"/>
</dbReference>
<dbReference type="GO" id="GO:0005975">
    <property type="term" value="P:carbohydrate metabolic process"/>
    <property type="evidence" value="ECO:0007669"/>
    <property type="project" value="InterPro"/>
</dbReference>
<feature type="non-terminal residue" evidence="3">
    <location>
        <position position="59"/>
    </location>
</feature>
<dbReference type="PANTHER" id="PTHR10353:SF298">
    <property type="entry name" value="BETA-GLUCOSIDASE"/>
    <property type="match status" value="1"/>
</dbReference>
<dbReference type="AlphaFoldDB" id="A0A699XCI3"/>
<evidence type="ECO:0000313" key="3">
    <source>
        <dbReference type="EMBL" id="GFD55708.1"/>
    </source>
</evidence>
<protein>
    <submittedName>
        <fullName evidence="3">Beta-glucosidase 12-like</fullName>
    </submittedName>
</protein>
<sequence length="59" mass="6818">FSDKIVDHSNAITATDSYHRYKDDVKMLRNMGMDAYSFSISWSRVIPRKIDILSSFSSI</sequence>
<dbReference type="PANTHER" id="PTHR10353">
    <property type="entry name" value="GLYCOSYL HYDROLASE"/>
    <property type="match status" value="1"/>
</dbReference>
<comment type="similarity">
    <text evidence="1 2">Belongs to the glycosyl hydrolase 1 family.</text>
</comment>
<reference evidence="3" key="1">
    <citation type="journal article" date="2019" name="Sci. Rep.">
        <title>Draft genome of Tanacetum cinerariifolium, the natural source of mosquito coil.</title>
        <authorList>
            <person name="Yamashiro T."/>
            <person name="Shiraishi A."/>
            <person name="Satake H."/>
            <person name="Nakayama K."/>
        </authorList>
    </citation>
    <scope>NUCLEOTIDE SEQUENCE</scope>
</reference>
<dbReference type="EMBL" id="BKCJ011820795">
    <property type="protein sequence ID" value="GFD55708.1"/>
    <property type="molecule type" value="Genomic_DNA"/>
</dbReference>
<evidence type="ECO:0000256" key="2">
    <source>
        <dbReference type="RuleBase" id="RU003690"/>
    </source>
</evidence>
<dbReference type="Gene3D" id="3.20.20.80">
    <property type="entry name" value="Glycosidases"/>
    <property type="match status" value="1"/>
</dbReference>
<gene>
    <name evidence="3" type="ORF">Tci_927677</name>
</gene>
<evidence type="ECO:0000256" key="1">
    <source>
        <dbReference type="ARBA" id="ARBA00010838"/>
    </source>
</evidence>